<evidence type="ECO:0000313" key="2">
    <source>
        <dbReference type="EMBL" id="JAS19466.1"/>
    </source>
</evidence>
<dbReference type="GO" id="GO:0005634">
    <property type="term" value="C:nucleus"/>
    <property type="evidence" value="ECO:0007669"/>
    <property type="project" value="InterPro"/>
</dbReference>
<dbReference type="PANTHER" id="PTHR14710">
    <property type="entry name" value="GEM-ASSOCIATED PROTEIN 6"/>
    <property type="match status" value="1"/>
</dbReference>
<dbReference type="AlphaFoldDB" id="A0A1B6D1D7"/>
<sequence>MEIDIISREVNPIQLRSYINKEIKLTLINGKEYVGVLFTIDPITKCVVLILQENKKEYPVFVPKDSIKKVVLTGAADVVKKTQIEELLKPTELSEEELLKNRESILRLLSSYLPNEPIIEEENKIIVVRNPHLKIIPPYGLEDISTDNPIILERFKRFLSQENVKK</sequence>
<dbReference type="InterPro" id="IPR046857">
    <property type="entry name" value="Gemin6_Sm-like_dom"/>
</dbReference>
<reference evidence="2" key="1">
    <citation type="submission" date="2015-12" db="EMBL/GenBank/DDBJ databases">
        <title>De novo transcriptome assembly of four potential Pierce s Disease insect vectors from Arizona vineyards.</title>
        <authorList>
            <person name="Tassone E.E."/>
        </authorList>
    </citation>
    <scope>NUCLEOTIDE SEQUENCE</scope>
</reference>
<dbReference type="PANTHER" id="PTHR14710:SF2">
    <property type="entry name" value="GEM-ASSOCIATED PROTEIN 6"/>
    <property type="match status" value="1"/>
</dbReference>
<dbReference type="SUPFAM" id="SSF50182">
    <property type="entry name" value="Sm-like ribonucleoproteins"/>
    <property type="match status" value="1"/>
</dbReference>
<protein>
    <recommendedName>
        <fullName evidence="1">AD domain-containing protein</fullName>
    </recommendedName>
</protein>
<proteinExistence type="predicted"/>
<dbReference type="InterPro" id="IPR010920">
    <property type="entry name" value="LSM_dom_sf"/>
</dbReference>
<dbReference type="Gene3D" id="2.30.30.100">
    <property type="match status" value="1"/>
</dbReference>
<dbReference type="GO" id="GO:0032797">
    <property type="term" value="C:SMN complex"/>
    <property type="evidence" value="ECO:0007669"/>
    <property type="project" value="TreeGrafter"/>
</dbReference>
<dbReference type="PROSITE" id="PS52001">
    <property type="entry name" value="AD"/>
    <property type="match status" value="1"/>
</dbReference>
<evidence type="ECO:0000259" key="1">
    <source>
        <dbReference type="PROSITE" id="PS52001"/>
    </source>
</evidence>
<dbReference type="Pfam" id="PF06372">
    <property type="entry name" value="Gemin6"/>
    <property type="match status" value="1"/>
</dbReference>
<organism evidence="2">
    <name type="scientific">Clastoptera arizonana</name>
    <name type="common">Arizona spittle bug</name>
    <dbReference type="NCBI Taxonomy" id="38151"/>
    <lineage>
        <taxon>Eukaryota</taxon>
        <taxon>Metazoa</taxon>
        <taxon>Ecdysozoa</taxon>
        <taxon>Arthropoda</taxon>
        <taxon>Hexapoda</taxon>
        <taxon>Insecta</taxon>
        <taxon>Pterygota</taxon>
        <taxon>Neoptera</taxon>
        <taxon>Paraneoptera</taxon>
        <taxon>Hemiptera</taxon>
        <taxon>Auchenorrhyncha</taxon>
        <taxon>Cercopoidea</taxon>
        <taxon>Clastopteridae</taxon>
        <taxon>Clastoptera</taxon>
    </lineage>
</organism>
<dbReference type="GO" id="GO:0000245">
    <property type="term" value="P:spliceosomal complex assembly"/>
    <property type="evidence" value="ECO:0007669"/>
    <property type="project" value="InterPro"/>
</dbReference>
<dbReference type="EMBL" id="GEDC01017832">
    <property type="protein sequence ID" value="JAS19466.1"/>
    <property type="molecule type" value="Transcribed_RNA"/>
</dbReference>
<accession>A0A1B6D1D7</accession>
<gene>
    <name evidence="2" type="ORF">g.10001</name>
</gene>
<feature type="domain" description="AD" evidence="1">
    <location>
        <begin position="77"/>
        <end position="166"/>
    </location>
</feature>
<dbReference type="InterPro" id="IPR009422">
    <property type="entry name" value="Gemin6"/>
</dbReference>
<name>A0A1B6D1D7_9HEMI</name>
<dbReference type="GO" id="GO:0000387">
    <property type="term" value="P:spliceosomal snRNP assembly"/>
    <property type="evidence" value="ECO:0007669"/>
    <property type="project" value="TreeGrafter"/>
</dbReference>
<dbReference type="InterPro" id="IPR047574">
    <property type="entry name" value="AD"/>
</dbReference>